<reference evidence="3 4" key="1">
    <citation type="submission" date="2024-01" db="EMBL/GenBank/DDBJ databases">
        <authorList>
            <person name="Allen C."/>
            <person name="Tagirdzhanova G."/>
        </authorList>
    </citation>
    <scope>NUCLEOTIDE SEQUENCE [LARGE SCALE GENOMIC DNA]</scope>
</reference>
<accession>A0ABP0BKH9</accession>
<comment type="caution">
    <text evidence="3">The sequence shown here is derived from an EMBL/GenBank/DDBJ whole genome shotgun (WGS) entry which is preliminary data.</text>
</comment>
<proteinExistence type="predicted"/>
<dbReference type="PANTHER" id="PTHR17630:SF44">
    <property type="entry name" value="PROTEIN AIM2"/>
    <property type="match status" value="1"/>
</dbReference>
<feature type="signal peptide" evidence="1">
    <location>
        <begin position="1"/>
        <end position="18"/>
    </location>
</feature>
<organism evidence="3 4">
    <name type="scientific">Sporothrix curviconia</name>
    <dbReference type="NCBI Taxonomy" id="1260050"/>
    <lineage>
        <taxon>Eukaryota</taxon>
        <taxon>Fungi</taxon>
        <taxon>Dikarya</taxon>
        <taxon>Ascomycota</taxon>
        <taxon>Pezizomycotina</taxon>
        <taxon>Sordariomycetes</taxon>
        <taxon>Sordariomycetidae</taxon>
        <taxon>Ophiostomatales</taxon>
        <taxon>Ophiostomataceae</taxon>
        <taxon>Sporothrix</taxon>
    </lineage>
</organism>
<dbReference type="Gene3D" id="3.40.50.1820">
    <property type="entry name" value="alpha/beta hydrolase"/>
    <property type="match status" value="1"/>
</dbReference>
<evidence type="ECO:0000259" key="2">
    <source>
        <dbReference type="Pfam" id="PF01738"/>
    </source>
</evidence>
<keyword evidence="4" id="KW-1185">Reference proteome</keyword>
<dbReference type="Pfam" id="PF01738">
    <property type="entry name" value="DLH"/>
    <property type="match status" value="1"/>
</dbReference>
<dbReference type="EMBL" id="CAWUHB010000019">
    <property type="protein sequence ID" value="CAK7220088.1"/>
    <property type="molecule type" value="Genomic_DNA"/>
</dbReference>
<protein>
    <recommendedName>
        <fullName evidence="2">Dienelactone hydrolase domain-containing protein</fullName>
    </recommendedName>
</protein>
<dbReference type="PANTHER" id="PTHR17630">
    <property type="entry name" value="DIENELACTONE HYDROLASE"/>
    <property type="match status" value="1"/>
</dbReference>
<evidence type="ECO:0000313" key="4">
    <source>
        <dbReference type="Proteomes" id="UP001642405"/>
    </source>
</evidence>
<dbReference type="InterPro" id="IPR002925">
    <property type="entry name" value="Dienelactn_hydro"/>
</dbReference>
<feature type="chain" id="PRO_5046298650" description="Dienelactone hydrolase domain-containing protein" evidence="1">
    <location>
        <begin position="19"/>
        <end position="267"/>
    </location>
</feature>
<gene>
    <name evidence="3" type="ORF">SCUCBS95973_004038</name>
</gene>
<dbReference type="InterPro" id="IPR029058">
    <property type="entry name" value="AB_hydrolase_fold"/>
</dbReference>
<feature type="domain" description="Dienelactone hydrolase" evidence="2">
    <location>
        <begin position="48"/>
        <end position="264"/>
    </location>
</feature>
<name>A0ABP0BKH9_9PEZI</name>
<dbReference type="SUPFAM" id="SSF53474">
    <property type="entry name" value="alpha/beta-Hydrolases"/>
    <property type="match status" value="1"/>
</dbReference>
<dbReference type="Proteomes" id="UP001642405">
    <property type="component" value="Unassembled WGS sequence"/>
</dbReference>
<keyword evidence="1" id="KW-0732">Signal</keyword>
<evidence type="ECO:0000313" key="3">
    <source>
        <dbReference type="EMBL" id="CAK7220088.1"/>
    </source>
</evidence>
<sequence length="267" mass="27967">MLPSLFGILGAAAATAWAYGCPVANTSILANNGTPVGKEEVHNGYNIYITKPQGNATAAVLYLTDVFGIQLAQNKLLADSFARAGFLTVAPDMFNGTPAPGDINVPGFNTTTFLDRHGPAQTDPIVAAGLAYIRSLGIARIGATGYCYGGRYAFRAGGNLTSAGGKANTPGTQAVFAAHPSMLTDAEISAIQGPASVAAAETDAMMPAARRTQITSLLQASGKEYSFAVYGGTHHGFGVRVNETDPRQRFAKEEAFLQAVRWFSVWL</sequence>
<evidence type="ECO:0000256" key="1">
    <source>
        <dbReference type="SAM" id="SignalP"/>
    </source>
</evidence>